<dbReference type="STRING" id="62101.AB835_04890"/>
<dbReference type="AlphaFoldDB" id="A0A1D2QRK7"/>
<reference evidence="2 3" key="1">
    <citation type="journal article" date="2016" name="Appl. Environ. Microbiol.">
        <title>Lack of Overt Genome Reduction in the Bryostatin-Producing Bryozoan Symbiont "Candidatus Endobugula sertula".</title>
        <authorList>
            <person name="Miller I.J."/>
            <person name="Vanee N."/>
            <person name="Fong S.S."/>
            <person name="Lim-Fong G.E."/>
            <person name="Kwan J.C."/>
        </authorList>
    </citation>
    <scope>NUCLEOTIDE SEQUENCE [LARGE SCALE GENOMIC DNA]</scope>
    <source>
        <strain evidence="2">AB1-4</strain>
    </source>
</reference>
<dbReference type="EMBL" id="MDLC01000012">
    <property type="protein sequence ID" value="ODS24216.1"/>
    <property type="molecule type" value="Genomic_DNA"/>
</dbReference>
<dbReference type="PROSITE" id="PS50005">
    <property type="entry name" value="TPR"/>
    <property type="match status" value="1"/>
</dbReference>
<dbReference type="Proteomes" id="UP000242502">
    <property type="component" value="Unassembled WGS sequence"/>
</dbReference>
<dbReference type="Pfam" id="PF13181">
    <property type="entry name" value="TPR_8"/>
    <property type="match status" value="1"/>
</dbReference>
<feature type="repeat" description="TPR" evidence="1">
    <location>
        <begin position="48"/>
        <end position="81"/>
    </location>
</feature>
<sequence>MVEKLSISQLFVQGKTYYDQEDYQSALRAFYKVWIQLPKPENHQQNAGQILTFIGSTYFKLQRYQPAIEALRRALACKDNSCKLLTLLRLGQCLLEEGQEYQGRTYLQRAYRIGGAQVFDQEDSKYKKAIIDLVA</sequence>
<evidence type="ECO:0000313" key="2">
    <source>
        <dbReference type="EMBL" id="ODS24216.1"/>
    </source>
</evidence>
<organism evidence="2 3">
    <name type="scientific">Candidatus Endobugula sertula</name>
    <name type="common">Bugula neritina bacterial symbiont</name>
    <dbReference type="NCBI Taxonomy" id="62101"/>
    <lineage>
        <taxon>Bacteria</taxon>
        <taxon>Pseudomonadati</taxon>
        <taxon>Pseudomonadota</taxon>
        <taxon>Gammaproteobacteria</taxon>
        <taxon>Cellvibrionales</taxon>
        <taxon>Cellvibrionaceae</taxon>
        <taxon>Candidatus Endobugula</taxon>
    </lineage>
</organism>
<name>A0A1D2QRK7_9GAMM</name>
<proteinExistence type="predicted"/>
<keyword evidence="1" id="KW-0802">TPR repeat</keyword>
<dbReference type="InterPro" id="IPR019734">
    <property type="entry name" value="TPR_rpt"/>
</dbReference>
<evidence type="ECO:0000256" key="1">
    <source>
        <dbReference type="PROSITE-ProRule" id="PRU00339"/>
    </source>
</evidence>
<accession>A0A1D2QRK7</accession>
<dbReference type="SMART" id="SM00028">
    <property type="entry name" value="TPR"/>
    <property type="match status" value="3"/>
</dbReference>
<gene>
    <name evidence="2" type="ORF">AB835_04890</name>
</gene>
<dbReference type="InterPro" id="IPR011990">
    <property type="entry name" value="TPR-like_helical_dom_sf"/>
</dbReference>
<dbReference type="Pfam" id="PF13174">
    <property type="entry name" value="TPR_6"/>
    <property type="match status" value="1"/>
</dbReference>
<dbReference type="SUPFAM" id="SSF48452">
    <property type="entry name" value="TPR-like"/>
    <property type="match status" value="1"/>
</dbReference>
<comment type="caution">
    <text evidence="2">The sequence shown here is derived from an EMBL/GenBank/DDBJ whole genome shotgun (WGS) entry which is preliminary data.</text>
</comment>
<evidence type="ECO:0000313" key="3">
    <source>
        <dbReference type="Proteomes" id="UP000242502"/>
    </source>
</evidence>
<protein>
    <submittedName>
        <fullName evidence="2">Uncharacterized protein</fullName>
    </submittedName>
</protein>
<dbReference type="Gene3D" id="1.25.40.10">
    <property type="entry name" value="Tetratricopeptide repeat domain"/>
    <property type="match status" value="1"/>
</dbReference>